<feature type="domain" description="EGF-like" evidence="7">
    <location>
        <begin position="152"/>
        <end position="192"/>
    </location>
</feature>
<name>A0ABN8RVZ0_9CNID</name>
<dbReference type="PANTHER" id="PTHR24042:SF5">
    <property type="entry name" value="EGF-LIKE CALCIUM-BINDING DOMAIN-CONTAINING PROTEIN"/>
    <property type="match status" value="1"/>
</dbReference>
<evidence type="ECO:0000259" key="8">
    <source>
        <dbReference type="PROSITE" id="PS50041"/>
    </source>
</evidence>
<evidence type="ECO:0000256" key="4">
    <source>
        <dbReference type="ARBA" id="ARBA00023157"/>
    </source>
</evidence>
<dbReference type="InterPro" id="IPR051586">
    <property type="entry name" value="PKC-binding_NELL"/>
</dbReference>
<feature type="domain" description="C-type lectin" evidence="8">
    <location>
        <begin position="1"/>
        <end position="109"/>
    </location>
</feature>
<dbReference type="SMART" id="SM00034">
    <property type="entry name" value="CLECT"/>
    <property type="match status" value="1"/>
</dbReference>
<keyword evidence="10" id="KW-1185">Reference proteome</keyword>
<dbReference type="InterPro" id="IPR000742">
    <property type="entry name" value="EGF"/>
</dbReference>
<dbReference type="SMART" id="SM00179">
    <property type="entry name" value="EGF_CA"/>
    <property type="match status" value="4"/>
</dbReference>
<dbReference type="InterPro" id="IPR001881">
    <property type="entry name" value="EGF-like_Ca-bd_dom"/>
</dbReference>
<dbReference type="Pfam" id="PF23283">
    <property type="entry name" value="D8C_UMOD"/>
    <property type="match status" value="1"/>
</dbReference>
<keyword evidence="1 6" id="KW-0245">EGF-like domain</keyword>
<dbReference type="Gene3D" id="2.10.25.10">
    <property type="entry name" value="Laminin"/>
    <property type="match status" value="4"/>
</dbReference>
<comment type="caution">
    <text evidence="6">Lacks conserved residue(s) required for the propagation of feature annotation.</text>
</comment>
<dbReference type="SUPFAM" id="SSF57184">
    <property type="entry name" value="Growth factor receptor domain"/>
    <property type="match status" value="2"/>
</dbReference>
<dbReference type="PROSITE" id="PS01187">
    <property type="entry name" value="EGF_CA"/>
    <property type="match status" value="1"/>
</dbReference>
<dbReference type="PROSITE" id="PS50041">
    <property type="entry name" value="C_TYPE_LECTIN_2"/>
    <property type="match status" value="1"/>
</dbReference>
<dbReference type="CDD" id="cd00054">
    <property type="entry name" value="EGF_CA"/>
    <property type="match status" value="4"/>
</dbReference>
<dbReference type="InterPro" id="IPR018378">
    <property type="entry name" value="C-type_lectin_CS"/>
</dbReference>
<dbReference type="InterPro" id="IPR018097">
    <property type="entry name" value="EGF_Ca-bd_CS"/>
</dbReference>
<dbReference type="InterPro" id="IPR016187">
    <property type="entry name" value="CTDL_fold"/>
</dbReference>
<dbReference type="PROSITE" id="PS00615">
    <property type="entry name" value="C_TYPE_LECTIN_1"/>
    <property type="match status" value="1"/>
</dbReference>
<dbReference type="EMBL" id="CALNXK010000325">
    <property type="protein sequence ID" value="CAH3182510.1"/>
    <property type="molecule type" value="Genomic_DNA"/>
</dbReference>
<dbReference type="InterPro" id="IPR024731">
    <property type="entry name" value="NELL2-like_EGF"/>
</dbReference>
<dbReference type="PANTHER" id="PTHR24042">
    <property type="entry name" value="NEL HOMOLOG"/>
    <property type="match status" value="1"/>
</dbReference>
<comment type="caution">
    <text evidence="9">The sequence shown here is derived from an EMBL/GenBank/DDBJ whole genome shotgun (WGS) entry which is preliminary data.</text>
</comment>
<evidence type="ECO:0000259" key="7">
    <source>
        <dbReference type="PROSITE" id="PS50026"/>
    </source>
</evidence>
<dbReference type="PROSITE" id="PS50026">
    <property type="entry name" value="EGF_3"/>
    <property type="match status" value="4"/>
</dbReference>
<keyword evidence="5" id="KW-0325">Glycoprotein</keyword>
<dbReference type="InterPro" id="IPR009030">
    <property type="entry name" value="Growth_fac_rcpt_cys_sf"/>
</dbReference>
<feature type="domain" description="EGF-like" evidence="7">
    <location>
        <begin position="111"/>
        <end position="151"/>
    </location>
</feature>
<feature type="domain" description="EGF-like" evidence="7">
    <location>
        <begin position="193"/>
        <end position="231"/>
    </location>
</feature>
<evidence type="ECO:0000313" key="9">
    <source>
        <dbReference type="EMBL" id="CAH3182510.1"/>
    </source>
</evidence>
<dbReference type="SUPFAM" id="SSF56436">
    <property type="entry name" value="C-type lectin-like"/>
    <property type="match status" value="1"/>
</dbReference>
<dbReference type="Gene3D" id="3.10.100.10">
    <property type="entry name" value="Mannose-Binding Protein A, subunit A"/>
    <property type="match status" value="1"/>
</dbReference>
<accession>A0ABN8RVZ0</accession>
<keyword evidence="4" id="KW-1015">Disulfide bond</keyword>
<dbReference type="Pfam" id="PF12947">
    <property type="entry name" value="EGF_3"/>
    <property type="match status" value="2"/>
</dbReference>
<dbReference type="PROSITE" id="PS01186">
    <property type="entry name" value="EGF_2"/>
    <property type="match status" value="3"/>
</dbReference>
<dbReference type="InterPro" id="IPR016186">
    <property type="entry name" value="C-type_lectin-like/link_sf"/>
</dbReference>
<proteinExistence type="predicted"/>
<dbReference type="SMART" id="SM00181">
    <property type="entry name" value="EGF"/>
    <property type="match status" value="4"/>
</dbReference>
<dbReference type="Pfam" id="PF07645">
    <property type="entry name" value="EGF_CA"/>
    <property type="match status" value="2"/>
</dbReference>
<evidence type="ECO:0008006" key="11">
    <source>
        <dbReference type="Google" id="ProtNLM"/>
    </source>
</evidence>
<feature type="non-terminal residue" evidence="9">
    <location>
        <position position="1"/>
    </location>
</feature>
<protein>
    <recommendedName>
        <fullName evidence="11">Uromodulin</fullName>
    </recommendedName>
</protein>
<dbReference type="InterPro" id="IPR000152">
    <property type="entry name" value="EGF-type_Asp/Asn_hydroxyl_site"/>
</dbReference>
<reference evidence="9 10" key="1">
    <citation type="submission" date="2022-05" db="EMBL/GenBank/DDBJ databases">
        <authorList>
            <consortium name="Genoscope - CEA"/>
            <person name="William W."/>
        </authorList>
    </citation>
    <scope>NUCLEOTIDE SEQUENCE [LARGE SCALE GENOMIC DNA]</scope>
</reference>
<dbReference type="InterPro" id="IPR049883">
    <property type="entry name" value="NOTCH1_EGF-like"/>
</dbReference>
<evidence type="ECO:0000256" key="5">
    <source>
        <dbReference type="ARBA" id="ARBA00023180"/>
    </source>
</evidence>
<dbReference type="Pfam" id="PF00059">
    <property type="entry name" value="Lectin_C"/>
    <property type="match status" value="1"/>
</dbReference>
<dbReference type="InterPro" id="IPR001304">
    <property type="entry name" value="C-type_lectin-like"/>
</dbReference>
<keyword evidence="3" id="KW-0677">Repeat</keyword>
<evidence type="ECO:0000256" key="2">
    <source>
        <dbReference type="ARBA" id="ARBA00022729"/>
    </source>
</evidence>
<feature type="domain" description="EGF-like" evidence="7">
    <location>
        <begin position="234"/>
        <end position="275"/>
    </location>
</feature>
<evidence type="ECO:0000256" key="1">
    <source>
        <dbReference type="ARBA" id="ARBA00022536"/>
    </source>
</evidence>
<dbReference type="Proteomes" id="UP001159405">
    <property type="component" value="Unassembled WGS sequence"/>
</dbReference>
<evidence type="ECO:0000256" key="3">
    <source>
        <dbReference type="ARBA" id="ARBA00022737"/>
    </source>
</evidence>
<dbReference type="InterPro" id="IPR057774">
    <property type="entry name" value="D8C_UMOD/GP2/OIT3-like"/>
</dbReference>
<dbReference type="PROSITE" id="PS00010">
    <property type="entry name" value="ASX_HYDROXYL"/>
    <property type="match status" value="4"/>
</dbReference>
<gene>
    <name evidence="9" type="ORF">PLOB_00027027</name>
</gene>
<evidence type="ECO:0000256" key="6">
    <source>
        <dbReference type="PROSITE-ProRule" id="PRU00076"/>
    </source>
</evidence>
<sequence>YTSRACASWLTAESNCSTMSSNLVTVHNQEENVYIQHGHNGERSWIGLNDRSVEGSFVWTNKEISKFRFWAPQQPNDWKNEDCVHTLGARHGYTWNDVPCTNYYNYTCFKDLDECTTGSHSCDVNSVCQNTVGSYKCSCNAGYTGDGKPCNDIDECSTNSHSCDVDAVCSNTVGSYACACKAGFTVDGKTCSDIDECSTNSHSCDVNAVCSNTVGSYACACKAGFTGDGFTCTDIDEYSSGTHNCHSSLASCTNTVGSFSCSCDNPYTGNGRSCNLASAECQNYTSLKSGDRKITYITRNSRCDSGIGPGWFRFEGSAGTRMATSCPPGERCGAVAPGWLNGGHPTVADGQVSRTVCFSLENNCCQWSTDIYVRNCGSFYVYYFSGSTPTCDLRYCSTN</sequence>
<evidence type="ECO:0000313" key="10">
    <source>
        <dbReference type="Proteomes" id="UP001159405"/>
    </source>
</evidence>
<organism evidence="9 10">
    <name type="scientific">Porites lobata</name>
    <dbReference type="NCBI Taxonomy" id="104759"/>
    <lineage>
        <taxon>Eukaryota</taxon>
        <taxon>Metazoa</taxon>
        <taxon>Cnidaria</taxon>
        <taxon>Anthozoa</taxon>
        <taxon>Hexacorallia</taxon>
        <taxon>Scleractinia</taxon>
        <taxon>Fungiina</taxon>
        <taxon>Poritidae</taxon>
        <taxon>Porites</taxon>
    </lineage>
</organism>
<keyword evidence="2" id="KW-0732">Signal</keyword>